<dbReference type="EMBL" id="JADNRY010000062">
    <property type="protein sequence ID" value="KAF9068319.1"/>
    <property type="molecule type" value="Genomic_DNA"/>
</dbReference>
<keyword evidence="12 13" id="KW-0472">Membrane</keyword>
<dbReference type="InterPro" id="IPR050121">
    <property type="entry name" value="Cytochrome_P450_monoxygenase"/>
</dbReference>
<proteinExistence type="inferred from homology"/>
<evidence type="ECO:0000256" key="6">
    <source>
        <dbReference type="ARBA" id="ARBA00022692"/>
    </source>
</evidence>
<dbReference type="AlphaFoldDB" id="A0A9P5PS30"/>
<evidence type="ECO:0000256" key="4">
    <source>
        <dbReference type="ARBA" id="ARBA00010617"/>
    </source>
</evidence>
<evidence type="ECO:0000313" key="15">
    <source>
        <dbReference type="Proteomes" id="UP000772434"/>
    </source>
</evidence>
<keyword evidence="9" id="KW-0560">Oxidoreductase</keyword>
<comment type="similarity">
    <text evidence="4">Belongs to the cytochrome P450 family.</text>
</comment>
<keyword evidence="10" id="KW-0408">Iron</keyword>
<dbReference type="GO" id="GO:0016705">
    <property type="term" value="F:oxidoreductase activity, acting on paired donors, with incorporation or reduction of molecular oxygen"/>
    <property type="evidence" value="ECO:0007669"/>
    <property type="project" value="InterPro"/>
</dbReference>
<reference evidence="14" key="1">
    <citation type="submission" date="2020-11" db="EMBL/GenBank/DDBJ databases">
        <authorList>
            <consortium name="DOE Joint Genome Institute"/>
            <person name="Ahrendt S."/>
            <person name="Riley R."/>
            <person name="Andreopoulos W."/>
            <person name="Labutti K."/>
            <person name="Pangilinan J."/>
            <person name="Ruiz-Duenas F.J."/>
            <person name="Barrasa J.M."/>
            <person name="Sanchez-Garcia M."/>
            <person name="Camarero S."/>
            <person name="Miyauchi S."/>
            <person name="Serrano A."/>
            <person name="Linde D."/>
            <person name="Babiker R."/>
            <person name="Drula E."/>
            <person name="Ayuso-Fernandez I."/>
            <person name="Pacheco R."/>
            <person name="Padilla G."/>
            <person name="Ferreira P."/>
            <person name="Barriuso J."/>
            <person name="Kellner H."/>
            <person name="Castanera R."/>
            <person name="Alfaro M."/>
            <person name="Ramirez L."/>
            <person name="Pisabarro A.G."/>
            <person name="Kuo A."/>
            <person name="Tritt A."/>
            <person name="Lipzen A."/>
            <person name="He G."/>
            <person name="Yan M."/>
            <person name="Ng V."/>
            <person name="Cullen D."/>
            <person name="Martin F."/>
            <person name="Rosso M.-N."/>
            <person name="Henrissat B."/>
            <person name="Hibbett D."/>
            <person name="Martinez A.T."/>
            <person name="Grigoriev I.V."/>
        </authorList>
    </citation>
    <scope>NUCLEOTIDE SEQUENCE</scope>
    <source>
        <strain evidence="14">AH 40177</strain>
    </source>
</reference>
<keyword evidence="8 13" id="KW-1133">Transmembrane helix</keyword>
<keyword evidence="15" id="KW-1185">Reference proteome</keyword>
<comment type="caution">
    <text evidence="14">The sequence shown here is derived from an EMBL/GenBank/DDBJ whole genome shotgun (WGS) entry which is preliminary data.</text>
</comment>
<dbReference type="GO" id="GO:0004497">
    <property type="term" value="F:monooxygenase activity"/>
    <property type="evidence" value="ECO:0007669"/>
    <property type="project" value="UniProtKB-KW"/>
</dbReference>
<evidence type="ECO:0000256" key="13">
    <source>
        <dbReference type="SAM" id="Phobius"/>
    </source>
</evidence>
<comment type="pathway">
    <text evidence="3">Secondary metabolite biosynthesis; terpenoid biosynthesis.</text>
</comment>
<sequence length="396" mass="44111">MNGNSYSFPLSAFILGMSYLFWKYMQHKWSTAQKLPMPYSKQTSWIWGHELEIFQHEAYEMYIEWAASVGLVYRTKAALFQSNIIIVGDNVAAHHILQNAYSYVKAAGYRRVITRLIGKGLAGAEGEDHRYQRKLLAPAFTSGTVEAMTDDIISCVDQMTRNLRSAVETTNNDVLDFVPIMSACTLDIIGRVCFGHDFKGGESSEAKAIISAWHHDVAVSRTFAGFLAPILINIFPWITRLPIPAFRDGVVGRTIHQLAGKLITDSSENADAFHGKDILSILINRNNSEARLTTTELLDNIATFLVAGHETIAFILLHVARNLSIQSKLQQEIRTGTSVDYNRILELEYLNAVVKEGLRLHPVGATPDRIALYDDVIPLNQALRTESGGNGILILC</sequence>
<gene>
    <name evidence="14" type="ORF">BDP27DRAFT_829259</name>
</gene>
<keyword evidence="6 13" id="KW-0812">Transmembrane</keyword>
<dbReference type="GO" id="GO:0020037">
    <property type="term" value="F:heme binding"/>
    <property type="evidence" value="ECO:0007669"/>
    <property type="project" value="InterPro"/>
</dbReference>
<evidence type="ECO:0000256" key="5">
    <source>
        <dbReference type="ARBA" id="ARBA00022617"/>
    </source>
</evidence>
<evidence type="ECO:0000256" key="2">
    <source>
        <dbReference type="ARBA" id="ARBA00004370"/>
    </source>
</evidence>
<dbReference type="Gene3D" id="1.10.630.10">
    <property type="entry name" value="Cytochrome P450"/>
    <property type="match status" value="1"/>
</dbReference>
<protein>
    <submittedName>
        <fullName evidence="14">Cytochrome P450</fullName>
    </submittedName>
</protein>
<dbReference type="PANTHER" id="PTHR24305:SF166">
    <property type="entry name" value="CYTOCHROME P450 12A4, MITOCHONDRIAL-RELATED"/>
    <property type="match status" value="1"/>
</dbReference>
<name>A0A9P5PS30_9AGAR</name>
<dbReference type="Proteomes" id="UP000772434">
    <property type="component" value="Unassembled WGS sequence"/>
</dbReference>
<evidence type="ECO:0000256" key="8">
    <source>
        <dbReference type="ARBA" id="ARBA00022989"/>
    </source>
</evidence>
<keyword evidence="7" id="KW-0479">Metal-binding</keyword>
<comment type="cofactor">
    <cofactor evidence="1">
        <name>heme</name>
        <dbReference type="ChEBI" id="CHEBI:30413"/>
    </cofactor>
</comment>
<evidence type="ECO:0000256" key="10">
    <source>
        <dbReference type="ARBA" id="ARBA00023004"/>
    </source>
</evidence>
<dbReference type="InterPro" id="IPR001128">
    <property type="entry name" value="Cyt_P450"/>
</dbReference>
<dbReference type="SUPFAM" id="SSF48264">
    <property type="entry name" value="Cytochrome P450"/>
    <property type="match status" value="1"/>
</dbReference>
<evidence type="ECO:0000256" key="7">
    <source>
        <dbReference type="ARBA" id="ARBA00022723"/>
    </source>
</evidence>
<evidence type="ECO:0000256" key="11">
    <source>
        <dbReference type="ARBA" id="ARBA00023033"/>
    </source>
</evidence>
<evidence type="ECO:0000256" key="1">
    <source>
        <dbReference type="ARBA" id="ARBA00001971"/>
    </source>
</evidence>
<dbReference type="OrthoDB" id="1470350at2759"/>
<keyword evidence="11" id="KW-0503">Monooxygenase</keyword>
<organism evidence="14 15">
    <name type="scientific">Rhodocollybia butyracea</name>
    <dbReference type="NCBI Taxonomy" id="206335"/>
    <lineage>
        <taxon>Eukaryota</taxon>
        <taxon>Fungi</taxon>
        <taxon>Dikarya</taxon>
        <taxon>Basidiomycota</taxon>
        <taxon>Agaricomycotina</taxon>
        <taxon>Agaricomycetes</taxon>
        <taxon>Agaricomycetidae</taxon>
        <taxon>Agaricales</taxon>
        <taxon>Marasmiineae</taxon>
        <taxon>Omphalotaceae</taxon>
        <taxon>Rhodocollybia</taxon>
    </lineage>
</organism>
<evidence type="ECO:0000256" key="9">
    <source>
        <dbReference type="ARBA" id="ARBA00023002"/>
    </source>
</evidence>
<comment type="subcellular location">
    <subcellularLocation>
        <location evidence="2">Membrane</location>
    </subcellularLocation>
</comment>
<dbReference type="GO" id="GO:0005506">
    <property type="term" value="F:iron ion binding"/>
    <property type="evidence" value="ECO:0007669"/>
    <property type="project" value="InterPro"/>
</dbReference>
<dbReference type="Pfam" id="PF00067">
    <property type="entry name" value="p450"/>
    <property type="match status" value="1"/>
</dbReference>
<evidence type="ECO:0000256" key="12">
    <source>
        <dbReference type="ARBA" id="ARBA00023136"/>
    </source>
</evidence>
<dbReference type="GO" id="GO:0016020">
    <property type="term" value="C:membrane"/>
    <property type="evidence" value="ECO:0007669"/>
    <property type="project" value="UniProtKB-SubCell"/>
</dbReference>
<feature type="transmembrane region" description="Helical" evidence="13">
    <location>
        <begin position="6"/>
        <end position="25"/>
    </location>
</feature>
<dbReference type="PANTHER" id="PTHR24305">
    <property type="entry name" value="CYTOCHROME P450"/>
    <property type="match status" value="1"/>
</dbReference>
<keyword evidence="5" id="KW-0349">Heme</keyword>
<dbReference type="InterPro" id="IPR036396">
    <property type="entry name" value="Cyt_P450_sf"/>
</dbReference>
<accession>A0A9P5PS30</accession>
<evidence type="ECO:0000313" key="14">
    <source>
        <dbReference type="EMBL" id="KAF9068319.1"/>
    </source>
</evidence>
<evidence type="ECO:0000256" key="3">
    <source>
        <dbReference type="ARBA" id="ARBA00004721"/>
    </source>
</evidence>